<dbReference type="InterPro" id="IPR041657">
    <property type="entry name" value="HTH_17"/>
</dbReference>
<protein>
    <submittedName>
        <fullName evidence="2">Helix-turn-helix domain-containing protein</fullName>
    </submittedName>
</protein>
<evidence type="ECO:0000259" key="1">
    <source>
        <dbReference type="Pfam" id="PF12728"/>
    </source>
</evidence>
<keyword evidence="3" id="KW-1185">Reference proteome</keyword>
<dbReference type="RefSeq" id="WP_200506652.1">
    <property type="nucleotide sequence ID" value="NZ_JAEHFX010000006.1"/>
</dbReference>
<evidence type="ECO:0000313" key="2">
    <source>
        <dbReference type="EMBL" id="MBK0403879.1"/>
    </source>
</evidence>
<name>A0ABS1C3C0_9BACT</name>
<reference evidence="2 3" key="1">
    <citation type="submission" date="2020-12" db="EMBL/GenBank/DDBJ databases">
        <title>Bacterial novel species Adhaeribacter sp. BT258 isolated from soil.</title>
        <authorList>
            <person name="Jung H.-Y."/>
        </authorList>
    </citation>
    <scope>NUCLEOTIDE SEQUENCE [LARGE SCALE GENOMIC DNA]</scope>
    <source>
        <strain evidence="2 3">BT258</strain>
    </source>
</reference>
<dbReference type="SUPFAM" id="SSF46955">
    <property type="entry name" value="Putative DNA-binding domain"/>
    <property type="match status" value="1"/>
</dbReference>
<dbReference type="NCBIfam" id="TIGR01764">
    <property type="entry name" value="excise"/>
    <property type="match status" value="1"/>
</dbReference>
<sequence length="113" mass="12528">MVILQLTGEQLTGIIENAVRTALTGQVQQPAPDTDEMLTVDQAAGFLSLGTATIYSMVSRKEIPYMKPNGKRLYFSKQELTDWLKSGRKKTNAEIATDAGNYLRKGPKPKRAR</sequence>
<dbReference type="InterPro" id="IPR009061">
    <property type="entry name" value="DNA-bd_dom_put_sf"/>
</dbReference>
<dbReference type="Proteomes" id="UP000644147">
    <property type="component" value="Unassembled WGS sequence"/>
</dbReference>
<dbReference type="Pfam" id="PF12728">
    <property type="entry name" value="HTH_17"/>
    <property type="match status" value="1"/>
</dbReference>
<accession>A0ABS1C3C0</accession>
<proteinExistence type="predicted"/>
<evidence type="ECO:0000313" key="3">
    <source>
        <dbReference type="Proteomes" id="UP000644147"/>
    </source>
</evidence>
<organism evidence="2 3">
    <name type="scientific">Adhaeribacter terrigena</name>
    <dbReference type="NCBI Taxonomy" id="2793070"/>
    <lineage>
        <taxon>Bacteria</taxon>
        <taxon>Pseudomonadati</taxon>
        <taxon>Bacteroidota</taxon>
        <taxon>Cytophagia</taxon>
        <taxon>Cytophagales</taxon>
        <taxon>Hymenobacteraceae</taxon>
        <taxon>Adhaeribacter</taxon>
    </lineage>
</organism>
<comment type="caution">
    <text evidence="2">The sequence shown here is derived from an EMBL/GenBank/DDBJ whole genome shotgun (WGS) entry which is preliminary data.</text>
</comment>
<dbReference type="InterPro" id="IPR010093">
    <property type="entry name" value="SinI_DNA-bd"/>
</dbReference>
<feature type="domain" description="Helix-turn-helix" evidence="1">
    <location>
        <begin position="37"/>
        <end position="87"/>
    </location>
</feature>
<gene>
    <name evidence="2" type="ORF">I5M27_12865</name>
</gene>
<dbReference type="EMBL" id="JAEHFX010000006">
    <property type="protein sequence ID" value="MBK0403879.1"/>
    <property type="molecule type" value="Genomic_DNA"/>
</dbReference>